<reference evidence="17 18" key="1">
    <citation type="journal article" date="2010" name="J. Bacteriol.">
        <title>Genome sequence of Lentisphaera araneosa HTCC2155T, the type species of the order Lentisphaerales in the phylum Lentisphaerae.</title>
        <authorList>
            <person name="Thrash J.C."/>
            <person name="Cho J.C."/>
            <person name="Vergin K.L."/>
            <person name="Morris R.M."/>
            <person name="Giovannoni S.J."/>
        </authorList>
    </citation>
    <scope>NUCLEOTIDE SEQUENCE [LARGE SCALE GENOMIC DNA]</scope>
    <source>
        <strain evidence="17 18">HTCC2155</strain>
    </source>
</reference>
<feature type="domain" description="SLBB" evidence="16">
    <location>
        <begin position="210"/>
        <end position="290"/>
    </location>
</feature>
<evidence type="ECO:0000256" key="11">
    <source>
        <dbReference type="ARBA" id="ARBA00023136"/>
    </source>
</evidence>
<keyword evidence="18" id="KW-1185">Reference proteome</keyword>
<dbReference type="GO" id="GO:0046930">
    <property type="term" value="C:pore complex"/>
    <property type="evidence" value="ECO:0007669"/>
    <property type="project" value="UniProtKB-KW"/>
</dbReference>
<comment type="subcellular location">
    <subcellularLocation>
        <location evidence="1">Cell outer membrane</location>
        <topology evidence="1">Multi-pass membrane protein</topology>
    </subcellularLocation>
</comment>
<comment type="caution">
    <text evidence="17">The sequence shown here is derived from an EMBL/GenBank/DDBJ whole genome shotgun (WGS) entry which is preliminary data.</text>
</comment>
<dbReference type="Pfam" id="PF22461">
    <property type="entry name" value="SLBB_2"/>
    <property type="match status" value="2"/>
</dbReference>
<dbReference type="PANTHER" id="PTHR33619">
    <property type="entry name" value="POLYSACCHARIDE EXPORT PROTEIN GFCE-RELATED"/>
    <property type="match status" value="1"/>
</dbReference>
<dbReference type="GO" id="GO:0009279">
    <property type="term" value="C:cell outer membrane"/>
    <property type="evidence" value="ECO:0007669"/>
    <property type="project" value="UniProtKB-SubCell"/>
</dbReference>
<keyword evidence="4" id="KW-1134">Transmembrane beta strand</keyword>
<dbReference type="eggNOG" id="COG1596">
    <property type="taxonomic scope" value="Bacteria"/>
</dbReference>
<evidence type="ECO:0000256" key="2">
    <source>
        <dbReference type="ARBA" id="ARBA00009450"/>
    </source>
</evidence>
<dbReference type="Pfam" id="PF02563">
    <property type="entry name" value="Poly_export"/>
    <property type="match status" value="1"/>
</dbReference>
<feature type="domain" description="SLBB" evidence="16">
    <location>
        <begin position="119"/>
        <end position="204"/>
    </location>
</feature>
<accession>A6DJG8</accession>
<dbReference type="InterPro" id="IPR054765">
    <property type="entry name" value="SLBB_dom"/>
</dbReference>
<keyword evidence="8" id="KW-0625">Polysaccharide transport</keyword>
<keyword evidence="6" id="KW-0812">Transmembrane</keyword>
<dbReference type="STRING" id="313628.LNTAR_11836"/>
<dbReference type="GO" id="GO:0006811">
    <property type="term" value="P:monoatomic ion transport"/>
    <property type="evidence" value="ECO:0007669"/>
    <property type="project" value="UniProtKB-KW"/>
</dbReference>
<keyword evidence="3" id="KW-0813">Transport</keyword>
<evidence type="ECO:0000256" key="12">
    <source>
        <dbReference type="ARBA" id="ARBA00023139"/>
    </source>
</evidence>
<keyword evidence="12" id="KW-0564">Palmitate</keyword>
<evidence type="ECO:0000313" key="17">
    <source>
        <dbReference type="EMBL" id="EDM28042.1"/>
    </source>
</evidence>
<keyword evidence="13" id="KW-0998">Cell outer membrane</keyword>
<evidence type="ECO:0000256" key="5">
    <source>
        <dbReference type="ARBA" id="ARBA00022597"/>
    </source>
</evidence>
<evidence type="ECO:0000256" key="1">
    <source>
        <dbReference type="ARBA" id="ARBA00004571"/>
    </source>
</evidence>
<dbReference type="AlphaFoldDB" id="A6DJG8"/>
<dbReference type="PANTHER" id="PTHR33619:SF3">
    <property type="entry name" value="POLYSACCHARIDE EXPORT PROTEIN GFCE-RELATED"/>
    <property type="match status" value="1"/>
</dbReference>
<name>A6DJG8_9BACT</name>
<sequence length="332" mass="36711">MFSCTTHRKPIKITGYPKLQQETTIKRKAIDPKFFSPYKTERNLVEIGDALEISIFGQSNTLSTVTVAPDGKVYYLFGVTVQGEGLYVEEISEQIKSKVLKLFNNPEVSVLPVKSTSSSFSIIGKVKSPGQYNLLSSLTLRQAVTQAGGLMDGVFRGTTIQVASLKKSFIIREGEAIPVDFHALIEKGDASQNIYVHPGDYIYIASGLSQEVYILGAVNAAYPAAYNDEMTIISLLSESGRGLNKDAYLKQVLIIRGDLQDPEVYEVNLEAILSGEEHDLYLQPGDIIFVPEKPYKFLAELTRLACNVFASSFGRRLGRDFSEDVLGLEDDR</sequence>
<evidence type="ECO:0000259" key="15">
    <source>
        <dbReference type="Pfam" id="PF02563"/>
    </source>
</evidence>
<keyword evidence="10" id="KW-0626">Porin</keyword>
<proteinExistence type="inferred from homology"/>
<evidence type="ECO:0000256" key="4">
    <source>
        <dbReference type="ARBA" id="ARBA00022452"/>
    </source>
</evidence>
<evidence type="ECO:0000256" key="6">
    <source>
        <dbReference type="ARBA" id="ARBA00022692"/>
    </source>
</evidence>
<keyword evidence="5" id="KW-0762">Sugar transport</keyword>
<dbReference type="GO" id="GO:0015288">
    <property type="term" value="F:porin activity"/>
    <property type="evidence" value="ECO:0007669"/>
    <property type="project" value="UniProtKB-KW"/>
</dbReference>
<gene>
    <name evidence="17" type="ORF">LNTAR_11836</name>
</gene>
<keyword evidence="14" id="KW-0449">Lipoprotein</keyword>
<organism evidence="17 18">
    <name type="scientific">Lentisphaera araneosa HTCC2155</name>
    <dbReference type="NCBI Taxonomy" id="313628"/>
    <lineage>
        <taxon>Bacteria</taxon>
        <taxon>Pseudomonadati</taxon>
        <taxon>Lentisphaerota</taxon>
        <taxon>Lentisphaeria</taxon>
        <taxon>Lentisphaerales</taxon>
        <taxon>Lentisphaeraceae</taxon>
        <taxon>Lentisphaera</taxon>
    </lineage>
</organism>
<evidence type="ECO:0000259" key="16">
    <source>
        <dbReference type="Pfam" id="PF22461"/>
    </source>
</evidence>
<dbReference type="InterPro" id="IPR003715">
    <property type="entry name" value="Poly_export_N"/>
</dbReference>
<keyword evidence="11" id="KW-0472">Membrane</keyword>
<dbReference type="Gene3D" id="3.10.560.10">
    <property type="entry name" value="Outer membrane lipoprotein wza domain like"/>
    <property type="match status" value="2"/>
</dbReference>
<protein>
    <submittedName>
        <fullName evidence="17">Polysaccharide export protein</fullName>
    </submittedName>
</protein>
<dbReference type="InterPro" id="IPR049712">
    <property type="entry name" value="Poly_export"/>
</dbReference>
<evidence type="ECO:0000256" key="3">
    <source>
        <dbReference type="ARBA" id="ARBA00022448"/>
    </source>
</evidence>
<comment type="similarity">
    <text evidence="2">Belongs to the BexD/CtrA/VexA family.</text>
</comment>
<keyword evidence="9" id="KW-0406">Ion transport</keyword>
<evidence type="ECO:0000256" key="14">
    <source>
        <dbReference type="ARBA" id="ARBA00023288"/>
    </source>
</evidence>
<keyword evidence="7" id="KW-0732">Signal</keyword>
<dbReference type="GO" id="GO:0015159">
    <property type="term" value="F:polysaccharide transmembrane transporter activity"/>
    <property type="evidence" value="ECO:0007669"/>
    <property type="project" value="InterPro"/>
</dbReference>
<evidence type="ECO:0000313" key="18">
    <source>
        <dbReference type="Proteomes" id="UP000004947"/>
    </source>
</evidence>
<dbReference type="Proteomes" id="UP000004947">
    <property type="component" value="Unassembled WGS sequence"/>
</dbReference>
<dbReference type="EMBL" id="ABCK01000006">
    <property type="protein sequence ID" value="EDM28042.1"/>
    <property type="molecule type" value="Genomic_DNA"/>
</dbReference>
<evidence type="ECO:0000256" key="10">
    <source>
        <dbReference type="ARBA" id="ARBA00023114"/>
    </source>
</evidence>
<evidence type="ECO:0000256" key="8">
    <source>
        <dbReference type="ARBA" id="ARBA00023047"/>
    </source>
</evidence>
<feature type="domain" description="Polysaccharide export protein N-terminal" evidence="15">
    <location>
        <begin position="44"/>
        <end position="110"/>
    </location>
</feature>
<evidence type="ECO:0000256" key="13">
    <source>
        <dbReference type="ARBA" id="ARBA00023237"/>
    </source>
</evidence>
<evidence type="ECO:0000256" key="9">
    <source>
        <dbReference type="ARBA" id="ARBA00023065"/>
    </source>
</evidence>
<evidence type="ECO:0000256" key="7">
    <source>
        <dbReference type="ARBA" id="ARBA00022729"/>
    </source>
</evidence>